<comment type="caution">
    <text evidence="1">The sequence shown here is derived from an EMBL/GenBank/DDBJ whole genome shotgun (WGS) entry which is preliminary data.</text>
</comment>
<evidence type="ECO:0000313" key="1">
    <source>
        <dbReference type="EMBL" id="MET6996771.1"/>
    </source>
</evidence>
<dbReference type="RefSeq" id="WP_354659412.1">
    <property type="nucleotide sequence ID" value="NZ_JBEXAC010000001.1"/>
</dbReference>
<reference evidence="1 2" key="1">
    <citation type="submission" date="2024-06" db="EMBL/GenBank/DDBJ databases">
        <title>Chitinophaga defluvii sp. nov., isolated from municipal sewage.</title>
        <authorList>
            <person name="Zhang L."/>
        </authorList>
    </citation>
    <scope>NUCLEOTIDE SEQUENCE [LARGE SCALE GENOMIC DNA]</scope>
    <source>
        <strain evidence="1 2">H8</strain>
    </source>
</reference>
<proteinExistence type="predicted"/>
<evidence type="ECO:0000313" key="2">
    <source>
        <dbReference type="Proteomes" id="UP001549749"/>
    </source>
</evidence>
<name>A0ABV2T184_9BACT</name>
<keyword evidence="2" id="KW-1185">Reference proteome</keyword>
<dbReference type="EMBL" id="JBEXAC010000001">
    <property type="protein sequence ID" value="MET6996771.1"/>
    <property type="molecule type" value="Genomic_DNA"/>
</dbReference>
<sequence length="152" mass="17226">MKPITINQVFIKLFALIALCFTAFSFTAKLGLDSYEIYLNNKLILKQSVNQPLNLRVLQLDHAKDKDQLRIRYKHCTLEGAGTNRSIVLKDEKGNILKKWGFADATGADLSMTISVKELLQLQQDHAQHELSISYTARELPKGETLALLRLK</sequence>
<protein>
    <submittedName>
        <fullName evidence="1">Uncharacterized protein</fullName>
    </submittedName>
</protein>
<organism evidence="1 2">
    <name type="scientific">Chitinophaga defluvii</name>
    <dbReference type="NCBI Taxonomy" id="3163343"/>
    <lineage>
        <taxon>Bacteria</taxon>
        <taxon>Pseudomonadati</taxon>
        <taxon>Bacteroidota</taxon>
        <taxon>Chitinophagia</taxon>
        <taxon>Chitinophagales</taxon>
        <taxon>Chitinophagaceae</taxon>
        <taxon>Chitinophaga</taxon>
    </lineage>
</organism>
<dbReference type="Proteomes" id="UP001549749">
    <property type="component" value="Unassembled WGS sequence"/>
</dbReference>
<gene>
    <name evidence="1" type="ORF">ABR189_05310</name>
</gene>
<accession>A0ABV2T184</accession>